<evidence type="ECO:0000256" key="1">
    <source>
        <dbReference type="ARBA" id="ARBA00004906"/>
    </source>
</evidence>
<protein>
    <recommendedName>
        <fullName evidence="3">SKP1 component dimerisation domain-containing protein</fullName>
    </recommendedName>
</protein>
<evidence type="ECO:0000313" key="4">
    <source>
        <dbReference type="EMBL" id="KAK9071298.1"/>
    </source>
</evidence>
<dbReference type="Gene3D" id="3.30.710.10">
    <property type="entry name" value="Potassium Channel Kv1.1, Chain A"/>
    <property type="match status" value="1"/>
</dbReference>
<sequence length="158" mass="17901">MSQTTTILEQTATPQSITLKFNDSSSSSNPNNPTVDSKPDHENQPIRIPNVDPQTEAAVNEFLRRRGSTDENVRTGAMNDLRSFVERQEMEMETLVALGVFAFEMNDSELKDVFLGRIAERITDKSVEEVRGIFNITSDFTPEEEQAVRDENPWAFED</sequence>
<feature type="domain" description="SKP1 component dimerisation" evidence="3">
    <location>
        <begin position="110"/>
        <end position="155"/>
    </location>
</feature>
<dbReference type="InterPro" id="IPR011333">
    <property type="entry name" value="SKP1/BTB/POZ_sf"/>
</dbReference>
<comment type="pathway">
    <text evidence="1">Protein modification; protein ubiquitination.</text>
</comment>
<dbReference type="InterPro" id="IPR016897">
    <property type="entry name" value="SKP1"/>
</dbReference>
<name>A0AAP0DE59_9ASTR</name>
<feature type="compositionally biased region" description="Low complexity" evidence="2">
    <location>
        <begin position="24"/>
        <end position="33"/>
    </location>
</feature>
<evidence type="ECO:0000313" key="5">
    <source>
        <dbReference type="Proteomes" id="UP001408789"/>
    </source>
</evidence>
<dbReference type="AlphaFoldDB" id="A0AAP0DE59"/>
<accession>A0AAP0DE59</accession>
<evidence type="ECO:0000256" key="2">
    <source>
        <dbReference type="SAM" id="MobiDB-lite"/>
    </source>
</evidence>
<dbReference type="GO" id="GO:0006511">
    <property type="term" value="P:ubiquitin-dependent protein catabolic process"/>
    <property type="evidence" value="ECO:0007669"/>
    <property type="project" value="InterPro"/>
</dbReference>
<feature type="region of interest" description="Disordered" evidence="2">
    <location>
        <begin position="1"/>
        <end position="56"/>
    </location>
</feature>
<comment type="caution">
    <text evidence="4">The sequence shown here is derived from an EMBL/GenBank/DDBJ whole genome shotgun (WGS) entry which is preliminary data.</text>
</comment>
<dbReference type="Proteomes" id="UP001408789">
    <property type="component" value="Unassembled WGS sequence"/>
</dbReference>
<evidence type="ECO:0000259" key="3">
    <source>
        <dbReference type="Pfam" id="PF01466"/>
    </source>
</evidence>
<feature type="compositionally biased region" description="Polar residues" evidence="2">
    <location>
        <begin position="1"/>
        <end position="23"/>
    </location>
</feature>
<reference evidence="4 5" key="1">
    <citation type="submission" date="2024-04" db="EMBL/GenBank/DDBJ databases">
        <title>The reference genome of an endangered Asteraceae, Deinandra increscens subsp. villosa, native to the Central Coast of California.</title>
        <authorList>
            <person name="Guilliams M."/>
            <person name="Hasenstab-Lehman K."/>
            <person name="Meyer R."/>
            <person name="Mcevoy S."/>
        </authorList>
    </citation>
    <scope>NUCLEOTIDE SEQUENCE [LARGE SCALE GENOMIC DNA]</scope>
    <source>
        <tissue evidence="4">Leaf</tissue>
    </source>
</reference>
<dbReference type="SUPFAM" id="SSF81382">
    <property type="entry name" value="Skp1 dimerisation domain-like"/>
    <property type="match status" value="1"/>
</dbReference>
<dbReference type="InterPro" id="IPR036296">
    <property type="entry name" value="SKP1-like_dim_sf"/>
</dbReference>
<keyword evidence="5" id="KW-1185">Reference proteome</keyword>
<dbReference type="Pfam" id="PF01466">
    <property type="entry name" value="Skp1"/>
    <property type="match status" value="1"/>
</dbReference>
<dbReference type="PANTHER" id="PTHR11165">
    <property type="entry name" value="SKP1"/>
    <property type="match status" value="1"/>
</dbReference>
<proteinExistence type="predicted"/>
<dbReference type="InterPro" id="IPR016072">
    <property type="entry name" value="Skp1_comp_dimer"/>
</dbReference>
<dbReference type="EMBL" id="JBCNJP010000011">
    <property type="protein sequence ID" value="KAK9071298.1"/>
    <property type="molecule type" value="Genomic_DNA"/>
</dbReference>
<organism evidence="4 5">
    <name type="scientific">Deinandra increscens subsp. villosa</name>
    <dbReference type="NCBI Taxonomy" id="3103831"/>
    <lineage>
        <taxon>Eukaryota</taxon>
        <taxon>Viridiplantae</taxon>
        <taxon>Streptophyta</taxon>
        <taxon>Embryophyta</taxon>
        <taxon>Tracheophyta</taxon>
        <taxon>Spermatophyta</taxon>
        <taxon>Magnoliopsida</taxon>
        <taxon>eudicotyledons</taxon>
        <taxon>Gunneridae</taxon>
        <taxon>Pentapetalae</taxon>
        <taxon>asterids</taxon>
        <taxon>campanulids</taxon>
        <taxon>Asterales</taxon>
        <taxon>Asteraceae</taxon>
        <taxon>Asteroideae</taxon>
        <taxon>Heliantheae alliance</taxon>
        <taxon>Madieae</taxon>
        <taxon>Madiinae</taxon>
        <taxon>Deinandra</taxon>
    </lineage>
</organism>
<gene>
    <name evidence="4" type="ORF">SSX86_009866</name>
</gene>